<gene>
    <name evidence="2" type="ORF">Pla52o_35450</name>
</gene>
<evidence type="ECO:0000313" key="3">
    <source>
        <dbReference type="Proteomes" id="UP000316304"/>
    </source>
</evidence>
<keyword evidence="3" id="KW-1185">Reference proteome</keyword>
<dbReference type="AlphaFoldDB" id="A0A5C6CDZ4"/>
<protein>
    <submittedName>
        <fullName evidence="2">Uncharacterized protein</fullName>
    </submittedName>
</protein>
<accession>A0A5C6CDZ4</accession>
<evidence type="ECO:0000256" key="1">
    <source>
        <dbReference type="SAM" id="Coils"/>
    </source>
</evidence>
<name>A0A5C6CDZ4_9BACT</name>
<sequence length="152" mass="16984">MNEMSEIHNMIQALTVLAAATMVVGLVTVSIRSRKALCALDGSYLDQTSRRIAAIQEEAQALRDEHNDLRMYRGDGDACGNEEWNRVKEITRIDSELRSLAAEFIELHARDRRSAEAMILARVIICGSNYGTAQDLIFELTAKRSESRSALI</sequence>
<reference evidence="2 3" key="1">
    <citation type="submission" date="2019-02" db="EMBL/GenBank/DDBJ databases">
        <title>Deep-cultivation of Planctomycetes and their phenomic and genomic characterization uncovers novel biology.</title>
        <authorList>
            <person name="Wiegand S."/>
            <person name="Jogler M."/>
            <person name="Boedeker C."/>
            <person name="Pinto D."/>
            <person name="Vollmers J."/>
            <person name="Rivas-Marin E."/>
            <person name="Kohn T."/>
            <person name="Peeters S.H."/>
            <person name="Heuer A."/>
            <person name="Rast P."/>
            <person name="Oberbeckmann S."/>
            <person name="Bunk B."/>
            <person name="Jeske O."/>
            <person name="Meyerdierks A."/>
            <person name="Storesund J.E."/>
            <person name="Kallscheuer N."/>
            <person name="Luecker S."/>
            <person name="Lage O.M."/>
            <person name="Pohl T."/>
            <person name="Merkel B.J."/>
            <person name="Hornburger P."/>
            <person name="Mueller R.-W."/>
            <person name="Bruemmer F."/>
            <person name="Labrenz M."/>
            <person name="Spormann A.M."/>
            <person name="Op Den Camp H."/>
            <person name="Overmann J."/>
            <person name="Amann R."/>
            <person name="Jetten M.S.M."/>
            <person name="Mascher T."/>
            <person name="Medema M.H."/>
            <person name="Devos D.P."/>
            <person name="Kaster A.-K."/>
            <person name="Ovreas L."/>
            <person name="Rohde M."/>
            <person name="Galperin M.Y."/>
            <person name="Jogler C."/>
        </authorList>
    </citation>
    <scope>NUCLEOTIDE SEQUENCE [LARGE SCALE GENOMIC DNA]</scope>
    <source>
        <strain evidence="2 3">Pla52o</strain>
    </source>
</reference>
<keyword evidence="1" id="KW-0175">Coiled coil</keyword>
<dbReference type="Proteomes" id="UP000316304">
    <property type="component" value="Unassembled WGS sequence"/>
</dbReference>
<feature type="coiled-coil region" evidence="1">
    <location>
        <begin position="45"/>
        <end position="72"/>
    </location>
</feature>
<dbReference type="RefSeq" id="WP_146595650.1">
    <property type="nucleotide sequence ID" value="NZ_SJPT01000005.1"/>
</dbReference>
<dbReference type="EMBL" id="SJPT01000005">
    <property type="protein sequence ID" value="TWU22488.1"/>
    <property type="molecule type" value="Genomic_DNA"/>
</dbReference>
<organism evidence="2 3">
    <name type="scientific">Novipirellula galeiformis</name>
    <dbReference type="NCBI Taxonomy" id="2528004"/>
    <lineage>
        <taxon>Bacteria</taxon>
        <taxon>Pseudomonadati</taxon>
        <taxon>Planctomycetota</taxon>
        <taxon>Planctomycetia</taxon>
        <taxon>Pirellulales</taxon>
        <taxon>Pirellulaceae</taxon>
        <taxon>Novipirellula</taxon>
    </lineage>
</organism>
<comment type="caution">
    <text evidence="2">The sequence shown here is derived from an EMBL/GenBank/DDBJ whole genome shotgun (WGS) entry which is preliminary data.</text>
</comment>
<proteinExistence type="predicted"/>
<evidence type="ECO:0000313" key="2">
    <source>
        <dbReference type="EMBL" id="TWU22488.1"/>
    </source>
</evidence>